<dbReference type="RefSeq" id="WP_141420236.1">
    <property type="nucleotide sequence ID" value="NZ_VIAR01000001.1"/>
</dbReference>
<organism evidence="4 5">
    <name type="scientific">Haloflavibacter putidus</name>
    <dbReference type="NCBI Taxonomy" id="2576776"/>
    <lineage>
        <taxon>Bacteria</taxon>
        <taxon>Pseudomonadati</taxon>
        <taxon>Bacteroidota</taxon>
        <taxon>Flavobacteriia</taxon>
        <taxon>Flavobacteriales</taxon>
        <taxon>Flavobacteriaceae</taxon>
        <taxon>Haloflavibacter</taxon>
    </lineage>
</organism>
<dbReference type="Pfam" id="PF13205">
    <property type="entry name" value="Big_5"/>
    <property type="match status" value="1"/>
</dbReference>
<sequence length="537" mass="61875">MAKRFFYILGSVLFLAHFTHCAKRGMPTGGPKDTIPPSVIRTFPENYSTNFDKEEITITFNEYIKLQNPRQQIIFSPPMDPKPSLRPMGGASKSLEILILDTLAKNTTYSINFGKSIADNNEENPFPFYKYVFSTGSYIDSLQVTGKVSNVLQKETDAFISVMLYKVDSTYTDSVIYEKAPTYIAYTKDSTNVFSLENLKEGKYKMLAVADKNENYKFDPKTEKIGFVEGFVNLPTDSTFSISVFQENLDLKLIRPKQVSKNHLIFGYEGLADSVKINLLNAQTSSYDYQIIKDNKTDTLHYWFKPFFETDSLVFEVSGKNYKDTLVTRIKDMLPDSLDIKASARGSINIDEDFGLSANIPLRKVDTSKIQLFDKDSVLVDFKTRYEALYNNYFIDFEKEPEQKYRLNLLPGALTDFFENQNDSLQYRLQTPNLADLGILNFTVSNLNNYPVLLQLTNEKDEVVKEKYHTQEDGNSFELSYIKPGTYYVRLIFDENSNKKWDPGNFLKNQQPEKVIHYPKALEIRPNWDVVETFILR</sequence>
<reference evidence="4 5" key="1">
    <citation type="submission" date="2019-06" db="EMBL/GenBank/DDBJ databases">
        <title>Flavibacter putida gen. nov., sp. nov., a novel marine bacterium of the family Flavobacteriaceae isolated from coastal seawater.</title>
        <authorList>
            <person name="Feng X."/>
        </authorList>
    </citation>
    <scope>NUCLEOTIDE SEQUENCE [LARGE SCALE GENOMIC DNA]</scope>
    <source>
        <strain evidence="4 5">PLHSN227</strain>
    </source>
</reference>
<evidence type="ECO:0000313" key="4">
    <source>
        <dbReference type="EMBL" id="TQD40504.1"/>
    </source>
</evidence>
<dbReference type="Proteomes" id="UP000317169">
    <property type="component" value="Unassembled WGS sequence"/>
</dbReference>
<keyword evidence="5" id="KW-1185">Reference proteome</keyword>
<dbReference type="OrthoDB" id="9809989at2"/>
<name>A0A507ZW67_9FLAO</name>
<feature type="signal peptide" evidence="2">
    <location>
        <begin position="1"/>
        <end position="22"/>
    </location>
</feature>
<evidence type="ECO:0000256" key="2">
    <source>
        <dbReference type="SAM" id="SignalP"/>
    </source>
</evidence>
<evidence type="ECO:0000256" key="1">
    <source>
        <dbReference type="ARBA" id="ARBA00022729"/>
    </source>
</evidence>
<dbReference type="EMBL" id="VIAR01000001">
    <property type="protein sequence ID" value="TQD40504.1"/>
    <property type="molecule type" value="Genomic_DNA"/>
</dbReference>
<feature type="chain" id="PRO_5021397829" description="SbsA Ig-like domain-containing protein" evidence="2">
    <location>
        <begin position="23"/>
        <end position="537"/>
    </location>
</feature>
<evidence type="ECO:0000313" key="5">
    <source>
        <dbReference type="Proteomes" id="UP000317169"/>
    </source>
</evidence>
<protein>
    <recommendedName>
        <fullName evidence="3">SbsA Ig-like domain-containing protein</fullName>
    </recommendedName>
</protein>
<keyword evidence="1 2" id="KW-0732">Signal</keyword>
<evidence type="ECO:0000259" key="3">
    <source>
        <dbReference type="Pfam" id="PF13205"/>
    </source>
</evidence>
<comment type="caution">
    <text evidence="4">The sequence shown here is derived from an EMBL/GenBank/DDBJ whole genome shotgun (WGS) entry which is preliminary data.</text>
</comment>
<accession>A0A507ZW67</accession>
<dbReference type="AlphaFoldDB" id="A0A507ZW67"/>
<feature type="domain" description="SbsA Ig-like" evidence="3">
    <location>
        <begin position="33"/>
        <end position="135"/>
    </location>
</feature>
<dbReference type="InterPro" id="IPR032812">
    <property type="entry name" value="SbsA_Ig"/>
</dbReference>
<gene>
    <name evidence="4" type="ORF">FKR84_00570</name>
</gene>
<proteinExistence type="predicted"/>